<keyword evidence="11" id="KW-1185">Reference proteome</keyword>
<dbReference type="Proteomes" id="UP000469185">
    <property type="component" value="Unassembled WGS sequence"/>
</dbReference>
<evidence type="ECO:0000256" key="8">
    <source>
        <dbReference type="SAM" id="MobiDB-lite"/>
    </source>
</evidence>
<feature type="coiled-coil region" evidence="7">
    <location>
        <begin position="558"/>
        <end position="587"/>
    </location>
</feature>
<proteinExistence type="inferred from homology"/>
<evidence type="ECO:0000256" key="1">
    <source>
        <dbReference type="ARBA" id="ARBA00004651"/>
    </source>
</evidence>
<evidence type="ECO:0000256" key="9">
    <source>
        <dbReference type="SAM" id="Phobius"/>
    </source>
</evidence>
<evidence type="ECO:0000256" key="6">
    <source>
        <dbReference type="ARBA" id="ARBA00023136"/>
    </source>
</evidence>
<keyword evidence="3" id="KW-1003">Cell membrane</keyword>
<feature type="transmembrane region" description="Helical" evidence="9">
    <location>
        <begin position="74"/>
        <end position="95"/>
    </location>
</feature>
<feature type="compositionally biased region" description="Polar residues" evidence="8">
    <location>
        <begin position="509"/>
        <end position="525"/>
    </location>
</feature>
<comment type="subcellular location">
    <subcellularLocation>
        <location evidence="1">Cell membrane</location>
        <topology evidence="1">Multi-pass membrane protein</topology>
    </subcellularLocation>
</comment>
<dbReference type="PANTHER" id="PTHR37937:SF1">
    <property type="entry name" value="CONJUGATIVE TRANSFER: DNA TRANSPORT"/>
    <property type="match status" value="1"/>
</dbReference>
<evidence type="ECO:0000256" key="4">
    <source>
        <dbReference type="ARBA" id="ARBA00022692"/>
    </source>
</evidence>
<dbReference type="InterPro" id="IPR051539">
    <property type="entry name" value="T4SS-coupling_protein"/>
</dbReference>
<comment type="similarity">
    <text evidence="2">Belongs to the VirD4/TraG family.</text>
</comment>
<sequence>MAAPQRSKSSDSNTALIIMLAAIAAAAAVWAGAAIAAVVNGYSPPRFGVESILRIVSKPADPEAAWGQEMPPAALSWSSTALVLAATAGVGYLGWRLLGQRQRDDVRHLPGTATAAQIRHAASARALLKRGRHLRPSITHPQADDVGHKLGHARGIAVYTSCEDSTVVLGPPRSGKGLHIVVGKILDATGAVITTSTRPDNLTITLKARARTGPVAVFDPQQLAAGVERGLKWSPVRGCQHAQTAMIRARGLASSMGMNSNGGVDDANYWQGQTEAVLRGLLHAAALDGRNAHDLYRWSLDPVRASEAVRVMHNSSRAAPGWADALDAIVAMDDRTRSNIWSGVRQSLAALADPRVLDAVTPHERDQFDPESFVNERGSLYLLGTSTGAGAAASLVNAFIEDMLETVRRVAARSPGARLDPPLSLVLDEIGNLSPLPSLPSLMSEGGGSGINTTAVLQSLAQARGAWGDQQAGTIWDAAIVKLVLGGGSNARDLQDLSALIGERDEETISTSRGNDGSRSSSTNLRRIPIMDGGRLRTLPFGTAVLLLRSAPPIILDMQQWTRRLDAEQLRRDRAELEAAIGAYARR</sequence>
<comment type="caution">
    <text evidence="10">The sequence shown here is derived from an EMBL/GenBank/DDBJ whole genome shotgun (WGS) entry which is preliminary data.</text>
</comment>
<feature type="region of interest" description="Disordered" evidence="8">
    <location>
        <begin position="505"/>
        <end position="525"/>
    </location>
</feature>
<reference evidence="10 11" key="1">
    <citation type="submission" date="2020-02" db="EMBL/GenBank/DDBJ databases">
        <authorList>
            <person name="Li X.-J."/>
            <person name="Feng X.-M."/>
        </authorList>
    </citation>
    <scope>NUCLEOTIDE SEQUENCE [LARGE SCALE GENOMIC DNA]</scope>
    <source>
        <strain evidence="10 11">CGMCC 4.7225</strain>
    </source>
</reference>
<evidence type="ECO:0000256" key="5">
    <source>
        <dbReference type="ARBA" id="ARBA00022989"/>
    </source>
</evidence>
<accession>A0A6N9YPD7</accession>
<name>A0A6N9YPD7_9ACTN</name>
<dbReference type="GO" id="GO:0005886">
    <property type="term" value="C:plasma membrane"/>
    <property type="evidence" value="ECO:0007669"/>
    <property type="project" value="UniProtKB-SubCell"/>
</dbReference>
<dbReference type="InterPro" id="IPR027417">
    <property type="entry name" value="P-loop_NTPase"/>
</dbReference>
<evidence type="ECO:0000313" key="10">
    <source>
        <dbReference type="EMBL" id="NED96842.1"/>
    </source>
</evidence>
<dbReference type="PANTHER" id="PTHR37937">
    <property type="entry name" value="CONJUGATIVE TRANSFER: DNA TRANSPORT"/>
    <property type="match status" value="1"/>
</dbReference>
<keyword evidence="6 9" id="KW-0472">Membrane</keyword>
<feature type="transmembrane region" description="Helical" evidence="9">
    <location>
        <begin position="15"/>
        <end position="39"/>
    </location>
</feature>
<evidence type="ECO:0000313" key="11">
    <source>
        <dbReference type="Proteomes" id="UP000469185"/>
    </source>
</evidence>
<dbReference type="SUPFAM" id="SSF52540">
    <property type="entry name" value="P-loop containing nucleoside triphosphate hydrolases"/>
    <property type="match status" value="1"/>
</dbReference>
<dbReference type="EMBL" id="JAAGOB010000008">
    <property type="protein sequence ID" value="NED96842.1"/>
    <property type="molecule type" value="Genomic_DNA"/>
</dbReference>
<keyword evidence="7" id="KW-0175">Coiled coil</keyword>
<organism evidence="10 11">
    <name type="scientific">Phytoactinopolyspora alkaliphila</name>
    <dbReference type="NCBI Taxonomy" id="1783498"/>
    <lineage>
        <taxon>Bacteria</taxon>
        <taxon>Bacillati</taxon>
        <taxon>Actinomycetota</taxon>
        <taxon>Actinomycetes</taxon>
        <taxon>Jiangellales</taxon>
        <taxon>Jiangellaceae</taxon>
        <taxon>Phytoactinopolyspora</taxon>
    </lineage>
</organism>
<dbReference type="Gene3D" id="3.40.50.300">
    <property type="entry name" value="P-loop containing nucleotide triphosphate hydrolases"/>
    <property type="match status" value="1"/>
</dbReference>
<dbReference type="Pfam" id="PF02534">
    <property type="entry name" value="T4SS-DNA_transf"/>
    <property type="match status" value="1"/>
</dbReference>
<dbReference type="AlphaFoldDB" id="A0A6N9YPD7"/>
<keyword evidence="5 9" id="KW-1133">Transmembrane helix</keyword>
<keyword evidence="4 9" id="KW-0812">Transmembrane</keyword>
<evidence type="ECO:0000256" key="3">
    <source>
        <dbReference type="ARBA" id="ARBA00022475"/>
    </source>
</evidence>
<dbReference type="CDD" id="cd01127">
    <property type="entry name" value="TrwB_TraG_TraD_VirD4"/>
    <property type="match status" value="1"/>
</dbReference>
<protein>
    <submittedName>
        <fullName evidence="10">Type IV secretory system conjugative DNA transfer family protein</fullName>
    </submittedName>
</protein>
<gene>
    <name evidence="10" type="ORF">G1H11_16165</name>
</gene>
<evidence type="ECO:0000256" key="7">
    <source>
        <dbReference type="SAM" id="Coils"/>
    </source>
</evidence>
<evidence type="ECO:0000256" key="2">
    <source>
        <dbReference type="ARBA" id="ARBA00008806"/>
    </source>
</evidence>
<dbReference type="RefSeq" id="WP_163819619.1">
    <property type="nucleotide sequence ID" value="NZ_JAAGOB010000008.1"/>
</dbReference>
<dbReference type="InterPro" id="IPR003688">
    <property type="entry name" value="TraG/VirD4"/>
</dbReference>